<feature type="chain" id="PRO_5030039578" description="AB hydrolase-1 domain-containing protein" evidence="1">
    <location>
        <begin position="23"/>
        <end position="292"/>
    </location>
</feature>
<feature type="signal peptide" evidence="1">
    <location>
        <begin position="1"/>
        <end position="22"/>
    </location>
</feature>
<dbReference type="Pfam" id="PF00561">
    <property type="entry name" value="Abhydrolase_1"/>
    <property type="match status" value="1"/>
</dbReference>
<dbReference type="GO" id="GO:0004806">
    <property type="term" value="F:triacylglycerol lipase activity"/>
    <property type="evidence" value="ECO:0007669"/>
    <property type="project" value="TreeGrafter"/>
</dbReference>
<dbReference type="RefSeq" id="WP_089477985.1">
    <property type="nucleotide sequence ID" value="NZ_MUGS01000003.1"/>
</dbReference>
<name>A0A227PIY2_9FLAO</name>
<feature type="domain" description="AB hydrolase-1" evidence="2">
    <location>
        <begin position="61"/>
        <end position="162"/>
    </location>
</feature>
<dbReference type="Proteomes" id="UP000214684">
    <property type="component" value="Unassembled WGS sequence"/>
</dbReference>
<dbReference type="InterPro" id="IPR050471">
    <property type="entry name" value="AB_hydrolase"/>
</dbReference>
<keyword evidence="4" id="KW-1185">Reference proteome</keyword>
<dbReference type="PANTHER" id="PTHR43433">
    <property type="entry name" value="HYDROLASE, ALPHA/BETA FOLD FAMILY PROTEIN"/>
    <property type="match status" value="1"/>
</dbReference>
<dbReference type="InterPro" id="IPR029058">
    <property type="entry name" value="AB_hydrolase_fold"/>
</dbReference>
<dbReference type="GO" id="GO:0046503">
    <property type="term" value="P:glycerolipid catabolic process"/>
    <property type="evidence" value="ECO:0007669"/>
    <property type="project" value="TreeGrafter"/>
</dbReference>
<proteinExistence type="predicted"/>
<evidence type="ECO:0000313" key="3">
    <source>
        <dbReference type="EMBL" id="OXG09228.1"/>
    </source>
</evidence>
<reference evidence="3 4" key="1">
    <citation type="submission" date="2016-11" db="EMBL/GenBank/DDBJ databases">
        <title>Whole genomes of Flavobacteriaceae.</title>
        <authorList>
            <person name="Stine C."/>
            <person name="Li C."/>
            <person name="Tadesse D."/>
        </authorList>
    </citation>
    <scope>NUCLEOTIDE SEQUENCE [LARGE SCALE GENOMIC DNA]</scope>
    <source>
        <strain evidence="3 4">DSM 24704</strain>
    </source>
</reference>
<dbReference type="InterPro" id="IPR000073">
    <property type="entry name" value="AB_hydrolase_1"/>
</dbReference>
<dbReference type="AlphaFoldDB" id="A0A227PIY2"/>
<accession>A0A227PIY2</accession>
<evidence type="ECO:0000259" key="2">
    <source>
        <dbReference type="Pfam" id="PF00561"/>
    </source>
</evidence>
<gene>
    <name evidence="3" type="ORF">B0A64_02595</name>
</gene>
<protein>
    <recommendedName>
        <fullName evidence="2">AB hydrolase-1 domain-containing protein</fullName>
    </recommendedName>
</protein>
<dbReference type="Gene3D" id="3.40.50.1820">
    <property type="entry name" value="alpha/beta hydrolase"/>
    <property type="match status" value="1"/>
</dbReference>
<dbReference type="EMBL" id="MUGS01000003">
    <property type="protein sequence ID" value="OXG09228.1"/>
    <property type="molecule type" value="Genomic_DNA"/>
</dbReference>
<dbReference type="PRINTS" id="PR00111">
    <property type="entry name" value="ABHYDROLASE"/>
</dbReference>
<comment type="caution">
    <text evidence="3">The sequence shown here is derived from an EMBL/GenBank/DDBJ whole genome shotgun (WGS) entry which is preliminary data.</text>
</comment>
<dbReference type="OrthoDB" id="2247630at2"/>
<organism evidence="3 4">
    <name type="scientific">Flavobacterium araucananum</name>
    <dbReference type="NCBI Taxonomy" id="946678"/>
    <lineage>
        <taxon>Bacteria</taxon>
        <taxon>Pseudomonadati</taxon>
        <taxon>Bacteroidota</taxon>
        <taxon>Flavobacteriia</taxon>
        <taxon>Flavobacteriales</taxon>
        <taxon>Flavobacteriaceae</taxon>
        <taxon>Flavobacterium</taxon>
    </lineage>
</organism>
<evidence type="ECO:0000313" key="4">
    <source>
        <dbReference type="Proteomes" id="UP000214684"/>
    </source>
</evidence>
<sequence length="292" mass="32456">MKNPIKLLLLLLTFSVFGIANAQVQMNFKFDTPYGKNTAVGKFVELNGAKIYYEEYGKGEPLLLIHGNGGSIESMGNQIDYFKSKYRVIAADSRGQGKSELKTDSLTFVQMTKDTEALVNHLKLDSISIIGWSDGGIVGLQMGISGKSKIKKIVAMGANLRPDSTAIYSWATKDVQNLKKMIVSKIKEKDTSENWNLMKQLAGLLIYQPTIATKDLSKIKAKVLVIAGDRDVIRNEHTVEIFENIPKAQLCIMPGETHFAPASSPEVFNAIANKFLSEPFKRSDSDWTKWDK</sequence>
<dbReference type="SUPFAM" id="SSF53474">
    <property type="entry name" value="alpha/beta-Hydrolases"/>
    <property type="match status" value="1"/>
</dbReference>
<keyword evidence="1" id="KW-0732">Signal</keyword>
<evidence type="ECO:0000256" key="1">
    <source>
        <dbReference type="SAM" id="SignalP"/>
    </source>
</evidence>
<dbReference type="PANTHER" id="PTHR43433:SF5">
    <property type="entry name" value="AB HYDROLASE-1 DOMAIN-CONTAINING PROTEIN"/>
    <property type="match status" value="1"/>
</dbReference>